<reference evidence="2 3" key="1">
    <citation type="submission" date="2020-07" db="EMBL/GenBank/DDBJ databases">
        <title>Thermogemmata thermophila gen. nov., sp. nov., a novel moderate thermophilic planctomycete from a Kamchatka hot spring.</title>
        <authorList>
            <person name="Elcheninov A.G."/>
            <person name="Podosokorskaya O.A."/>
            <person name="Kovaleva O.L."/>
            <person name="Novikov A."/>
            <person name="Bonch-Osmolovskaya E.A."/>
            <person name="Toshchakov S.V."/>
            <person name="Kublanov I.V."/>
        </authorList>
    </citation>
    <scope>NUCLEOTIDE SEQUENCE [LARGE SCALE GENOMIC DNA]</scope>
    <source>
        <strain evidence="2 3">2918</strain>
    </source>
</reference>
<feature type="domain" description="Macro" evidence="1">
    <location>
        <begin position="1"/>
        <end position="186"/>
    </location>
</feature>
<protein>
    <submittedName>
        <fullName evidence="2">O-acetyl-ADP-ribose deacetylase</fullName>
    </submittedName>
</protein>
<organism evidence="2 3">
    <name type="scientific">Thermogemmata fonticola</name>
    <dbReference type="NCBI Taxonomy" id="2755323"/>
    <lineage>
        <taxon>Bacteria</taxon>
        <taxon>Pseudomonadati</taxon>
        <taxon>Planctomycetota</taxon>
        <taxon>Planctomycetia</taxon>
        <taxon>Gemmatales</taxon>
        <taxon>Gemmataceae</taxon>
        <taxon>Thermogemmata</taxon>
    </lineage>
</organism>
<name>A0A7V8VBY7_9BACT</name>
<dbReference type="AlphaFoldDB" id="A0A7V8VBY7"/>
<dbReference type="EMBL" id="JACEFB010000001">
    <property type="protein sequence ID" value="MBA2225230.1"/>
    <property type="molecule type" value="Genomic_DNA"/>
</dbReference>
<comment type="caution">
    <text evidence="2">The sequence shown here is derived from an EMBL/GenBank/DDBJ whole genome shotgun (WGS) entry which is preliminary data.</text>
</comment>
<dbReference type="PANTHER" id="PTHR11106">
    <property type="entry name" value="GANGLIOSIDE INDUCED DIFFERENTIATION ASSOCIATED PROTEIN 2-RELATED"/>
    <property type="match status" value="1"/>
</dbReference>
<dbReference type="CDD" id="cd02908">
    <property type="entry name" value="Macro_OAADPr_deacetylase"/>
    <property type="match status" value="1"/>
</dbReference>
<dbReference type="PROSITE" id="PS51154">
    <property type="entry name" value="MACRO"/>
    <property type="match status" value="1"/>
</dbReference>
<proteinExistence type="predicted"/>
<evidence type="ECO:0000259" key="1">
    <source>
        <dbReference type="PROSITE" id="PS51154"/>
    </source>
</evidence>
<accession>A0A7V8VBY7</accession>
<gene>
    <name evidence="2" type="ORF">H0921_03535</name>
</gene>
<dbReference type="Proteomes" id="UP000542342">
    <property type="component" value="Unassembled WGS sequence"/>
</dbReference>
<dbReference type="RefSeq" id="WP_194536612.1">
    <property type="nucleotide sequence ID" value="NZ_JACEFB010000001.1"/>
</dbReference>
<dbReference type="PANTHER" id="PTHR11106:SF27">
    <property type="entry name" value="MACRO DOMAIN-CONTAINING PROTEIN"/>
    <property type="match status" value="1"/>
</dbReference>
<dbReference type="Pfam" id="PF01661">
    <property type="entry name" value="Macro"/>
    <property type="match status" value="1"/>
</dbReference>
<dbReference type="InterPro" id="IPR043472">
    <property type="entry name" value="Macro_dom-like"/>
</dbReference>
<evidence type="ECO:0000313" key="2">
    <source>
        <dbReference type="EMBL" id="MBA2225230.1"/>
    </source>
</evidence>
<dbReference type="InterPro" id="IPR002589">
    <property type="entry name" value="Macro_dom"/>
</dbReference>
<evidence type="ECO:0000313" key="3">
    <source>
        <dbReference type="Proteomes" id="UP000542342"/>
    </source>
</evidence>
<sequence length="193" mass="20646">MVATELTRNGCRVEVVQGDITQLAVDAIVNAANPWLAGGGGVDGAIHRAGGPTILQECRQIMEQRGGRPLAAGEAVITGGGQLPARYVIHTVGPVYREWTPAEAAERLAACYRNSLALLRQHGLRSIAFPAISTGAYGYPPEEACPIAVRTVLEELERHDACERLIFCTFGARDYELYRQELGRISGAGSVSS</sequence>
<dbReference type="NCBIfam" id="NF001664">
    <property type="entry name" value="PRK00431.1-6"/>
    <property type="match status" value="1"/>
</dbReference>
<dbReference type="Gene3D" id="3.40.220.10">
    <property type="entry name" value="Leucine Aminopeptidase, subunit E, domain 1"/>
    <property type="match status" value="1"/>
</dbReference>
<dbReference type="SMART" id="SM00506">
    <property type="entry name" value="A1pp"/>
    <property type="match status" value="1"/>
</dbReference>
<dbReference type="SUPFAM" id="SSF52949">
    <property type="entry name" value="Macro domain-like"/>
    <property type="match status" value="1"/>
</dbReference>
<keyword evidence="3" id="KW-1185">Reference proteome</keyword>